<keyword evidence="2" id="KW-0963">Cytoplasm</keyword>
<evidence type="ECO:0000256" key="1">
    <source>
        <dbReference type="ARBA" id="ARBA00004496"/>
    </source>
</evidence>
<evidence type="ECO:0000256" key="2">
    <source>
        <dbReference type="ARBA" id="ARBA00022490"/>
    </source>
</evidence>
<keyword evidence="3" id="KW-0547">Nucleotide-binding</keyword>
<dbReference type="GO" id="GO:0005737">
    <property type="term" value="C:cytoplasm"/>
    <property type="evidence" value="ECO:0007669"/>
    <property type="project" value="UniProtKB-SubCell"/>
</dbReference>
<dbReference type="GO" id="GO:0007052">
    <property type="term" value="P:mitotic spindle organization"/>
    <property type="evidence" value="ECO:0007669"/>
    <property type="project" value="TreeGrafter"/>
</dbReference>
<reference evidence="7" key="1">
    <citation type="journal article" date="2023" name="Insect Mol. Biol.">
        <title>Genome sequencing provides insights into the evolution of gene families encoding plant cell wall-degrading enzymes in longhorned beetles.</title>
        <authorList>
            <person name="Shin N.R."/>
            <person name="Okamura Y."/>
            <person name="Kirsch R."/>
            <person name="Pauchet Y."/>
        </authorList>
    </citation>
    <scope>NUCLEOTIDE SEQUENCE</scope>
    <source>
        <strain evidence="7">RBIC_L_NR</strain>
    </source>
</reference>
<dbReference type="GO" id="GO:0005524">
    <property type="term" value="F:ATP binding"/>
    <property type="evidence" value="ECO:0007669"/>
    <property type="project" value="UniProtKB-KW"/>
</dbReference>
<proteinExistence type="predicted"/>
<dbReference type="PANTHER" id="PTHR47969">
    <property type="entry name" value="CHROMOSOME-ASSOCIATED KINESIN KIF4A-RELATED"/>
    <property type="match status" value="1"/>
</dbReference>
<evidence type="ECO:0000256" key="4">
    <source>
        <dbReference type="ARBA" id="ARBA00022840"/>
    </source>
</evidence>
<evidence type="ECO:0000313" key="7">
    <source>
        <dbReference type="EMBL" id="KAJ8937403.1"/>
    </source>
</evidence>
<gene>
    <name evidence="7" type="ORF">NQ314_011889</name>
</gene>
<dbReference type="PANTHER" id="PTHR47969:SF15">
    <property type="entry name" value="CHROMOSOME-ASSOCIATED KINESIN KIF4A-RELATED"/>
    <property type="match status" value="1"/>
</dbReference>
<dbReference type="GO" id="GO:0005875">
    <property type="term" value="C:microtubule associated complex"/>
    <property type="evidence" value="ECO:0007669"/>
    <property type="project" value="TreeGrafter"/>
</dbReference>
<evidence type="ECO:0000256" key="3">
    <source>
        <dbReference type="ARBA" id="ARBA00022741"/>
    </source>
</evidence>
<evidence type="ECO:0000256" key="6">
    <source>
        <dbReference type="SAM" id="Coils"/>
    </source>
</evidence>
<organism evidence="7 8">
    <name type="scientific">Rhamnusium bicolor</name>
    <dbReference type="NCBI Taxonomy" id="1586634"/>
    <lineage>
        <taxon>Eukaryota</taxon>
        <taxon>Metazoa</taxon>
        <taxon>Ecdysozoa</taxon>
        <taxon>Arthropoda</taxon>
        <taxon>Hexapoda</taxon>
        <taxon>Insecta</taxon>
        <taxon>Pterygota</taxon>
        <taxon>Neoptera</taxon>
        <taxon>Endopterygota</taxon>
        <taxon>Coleoptera</taxon>
        <taxon>Polyphaga</taxon>
        <taxon>Cucujiformia</taxon>
        <taxon>Chrysomeloidea</taxon>
        <taxon>Cerambycidae</taxon>
        <taxon>Lepturinae</taxon>
        <taxon>Rhagiini</taxon>
        <taxon>Rhamnusium</taxon>
    </lineage>
</organism>
<keyword evidence="5 6" id="KW-0175">Coiled coil</keyword>
<dbReference type="Proteomes" id="UP001162156">
    <property type="component" value="Unassembled WGS sequence"/>
</dbReference>
<name>A0AAV8XFU4_9CUCU</name>
<dbReference type="InterPro" id="IPR027640">
    <property type="entry name" value="Kinesin-like_fam"/>
</dbReference>
<evidence type="ECO:0000313" key="8">
    <source>
        <dbReference type="Proteomes" id="UP001162156"/>
    </source>
</evidence>
<evidence type="ECO:0000256" key="5">
    <source>
        <dbReference type="ARBA" id="ARBA00023054"/>
    </source>
</evidence>
<dbReference type="GO" id="GO:0051231">
    <property type="term" value="P:spindle elongation"/>
    <property type="evidence" value="ECO:0007669"/>
    <property type="project" value="TreeGrafter"/>
</dbReference>
<keyword evidence="4" id="KW-0067">ATP-binding</keyword>
<comment type="caution">
    <text evidence="7">The sequence shown here is derived from an EMBL/GenBank/DDBJ whole genome shotgun (WGS) entry which is preliminary data.</text>
</comment>
<keyword evidence="8" id="KW-1185">Reference proteome</keyword>
<comment type="subcellular location">
    <subcellularLocation>
        <location evidence="1">Cytoplasm</location>
    </subcellularLocation>
</comment>
<feature type="coiled-coil region" evidence="6">
    <location>
        <begin position="9"/>
        <end position="118"/>
    </location>
</feature>
<dbReference type="GO" id="GO:0003777">
    <property type="term" value="F:microtubule motor activity"/>
    <property type="evidence" value="ECO:0007669"/>
    <property type="project" value="InterPro"/>
</dbReference>
<accession>A0AAV8XFU4</accession>
<dbReference type="AlphaFoldDB" id="A0AAV8XFU4"/>
<feature type="coiled-coil region" evidence="6">
    <location>
        <begin position="152"/>
        <end position="193"/>
    </location>
</feature>
<dbReference type="EMBL" id="JANEYF010003319">
    <property type="protein sequence ID" value="KAJ8937403.1"/>
    <property type="molecule type" value="Genomic_DNA"/>
</dbReference>
<protein>
    <submittedName>
        <fullName evidence="7">Uncharacterized protein</fullName>
    </submittedName>
</protein>
<dbReference type="GO" id="GO:0007018">
    <property type="term" value="P:microtubule-based movement"/>
    <property type="evidence" value="ECO:0007669"/>
    <property type="project" value="InterPro"/>
</dbReference>
<sequence length="225" mass="26515">MKAMFTKQQNVFKKRVEEAEALNKRLKNMLAMRKQVQEHKINGKVERIGPWLKQEFDVFINLVEAEATLTGLLEDRATLQHQLDKLRANLETADTSECKSMEEDIELRSVQIQDLQQKLLDSNEENKSKTRFDKFQSMSEAKFALKVLFEQAGEIQKEKIQMQIKLNELQESYNEIQDKIRKSESQRKVMEEKNLEQLEYLQKSYEEKVTILLRQLRGVKVDGGY</sequence>